<dbReference type="SUPFAM" id="SSF52540">
    <property type="entry name" value="P-loop containing nucleoside triphosphate hydrolases"/>
    <property type="match status" value="1"/>
</dbReference>
<dbReference type="SMART" id="SM00275">
    <property type="entry name" value="G_alpha"/>
    <property type="match status" value="1"/>
</dbReference>
<keyword evidence="9" id="KW-1185">Reference proteome</keyword>
<dbReference type="PROSITE" id="PS51882">
    <property type="entry name" value="G_ALPHA"/>
    <property type="match status" value="1"/>
</dbReference>
<accession>A0A0C3QJ87</accession>
<reference evidence="9" key="2">
    <citation type="submission" date="2015-01" db="EMBL/GenBank/DDBJ databases">
        <title>Evolutionary Origins and Diversification of the Mycorrhizal Mutualists.</title>
        <authorList>
            <consortium name="DOE Joint Genome Institute"/>
            <consortium name="Mycorrhizal Genomics Consortium"/>
            <person name="Kohler A."/>
            <person name="Kuo A."/>
            <person name="Nagy L.G."/>
            <person name="Floudas D."/>
            <person name="Copeland A."/>
            <person name="Barry K.W."/>
            <person name="Cichocki N."/>
            <person name="Veneault-Fourrey C."/>
            <person name="LaButti K."/>
            <person name="Lindquist E.A."/>
            <person name="Lipzen A."/>
            <person name="Lundell T."/>
            <person name="Morin E."/>
            <person name="Murat C."/>
            <person name="Riley R."/>
            <person name="Ohm R."/>
            <person name="Sun H."/>
            <person name="Tunlid A."/>
            <person name="Henrissat B."/>
            <person name="Grigoriev I.V."/>
            <person name="Hibbett D.S."/>
            <person name="Martin F."/>
        </authorList>
    </citation>
    <scope>NUCLEOTIDE SEQUENCE [LARGE SCALE GENOMIC DNA]</scope>
    <source>
        <strain evidence="9">MUT 4182</strain>
    </source>
</reference>
<keyword evidence="3 5" id="KW-0342">GTP-binding</keyword>
<keyword evidence="1 6" id="KW-0479">Metal-binding</keyword>
<evidence type="ECO:0000256" key="5">
    <source>
        <dbReference type="PIRSR" id="PIRSR601019-1"/>
    </source>
</evidence>
<dbReference type="STRING" id="1051891.A0A0C3QJ87"/>
<dbReference type="PANTHER" id="PTHR10218:SF360">
    <property type="entry name" value="GUANINE NUCLEOTIDE-BINDING PROTEIN SUBUNIT ALPHA HOMOLOG"/>
    <property type="match status" value="1"/>
</dbReference>
<dbReference type="HOGENOM" id="CLU_014184_1_1_1"/>
<evidence type="ECO:0000256" key="1">
    <source>
        <dbReference type="ARBA" id="ARBA00022723"/>
    </source>
</evidence>
<dbReference type="Pfam" id="PF00503">
    <property type="entry name" value="G-alpha"/>
    <property type="match status" value="1"/>
</dbReference>
<dbReference type="OrthoDB" id="5817230at2759"/>
<dbReference type="GO" id="GO:0005737">
    <property type="term" value="C:cytoplasm"/>
    <property type="evidence" value="ECO:0007669"/>
    <property type="project" value="TreeGrafter"/>
</dbReference>
<dbReference type="InterPro" id="IPR011025">
    <property type="entry name" value="GproteinA_insert"/>
</dbReference>
<dbReference type="Proteomes" id="UP000054248">
    <property type="component" value="Unassembled WGS sequence"/>
</dbReference>
<evidence type="ECO:0000313" key="9">
    <source>
        <dbReference type="Proteomes" id="UP000054248"/>
    </source>
</evidence>
<gene>
    <name evidence="8" type="ORF">M407DRAFT_112464</name>
</gene>
<keyword evidence="2 5" id="KW-0547">Nucleotide-binding</keyword>
<name>A0A0C3QJ87_9AGAM</name>
<evidence type="ECO:0000256" key="2">
    <source>
        <dbReference type="ARBA" id="ARBA00022741"/>
    </source>
</evidence>
<dbReference type="PRINTS" id="PR00318">
    <property type="entry name" value="GPROTEINA"/>
</dbReference>
<evidence type="ECO:0000256" key="3">
    <source>
        <dbReference type="ARBA" id="ARBA00023134"/>
    </source>
</evidence>
<keyword evidence="6" id="KW-0460">Magnesium</keyword>
<dbReference type="InterPro" id="IPR027417">
    <property type="entry name" value="P-loop_NTPase"/>
</dbReference>
<organism evidence="8 9">
    <name type="scientific">Tulasnella calospora MUT 4182</name>
    <dbReference type="NCBI Taxonomy" id="1051891"/>
    <lineage>
        <taxon>Eukaryota</taxon>
        <taxon>Fungi</taxon>
        <taxon>Dikarya</taxon>
        <taxon>Basidiomycota</taxon>
        <taxon>Agaricomycotina</taxon>
        <taxon>Agaricomycetes</taxon>
        <taxon>Cantharellales</taxon>
        <taxon>Tulasnellaceae</taxon>
        <taxon>Tulasnella</taxon>
    </lineage>
</organism>
<proteinExistence type="predicted"/>
<evidence type="ECO:0000256" key="6">
    <source>
        <dbReference type="PIRSR" id="PIRSR601019-2"/>
    </source>
</evidence>
<protein>
    <recommendedName>
        <fullName evidence="10">G-alpha-domain-containing protein</fullName>
    </recommendedName>
</protein>
<dbReference type="GO" id="GO:0003924">
    <property type="term" value="F:GTPase activity"/>
    <property type="evidence" value="ECO:0007669"/>
    <property type="project" value="InterPro"/>
</dbReference>
<feature type="binding site" evidence="5">
    <location>
        <begin position="408"/>
        <end position="411"/>
    </location>
    <ligand>
        <name>GTP</name>
        <dbReference type="ChEBI" id="CHEBI:37565"/>
    </ligand>
</feature>
<dbReference type="CDD" id="cd00066">
    <property type="entry name" value="G-alpha"/>
    <property type="match status" value="1"/>
</dbReference>
<dbReference type="GO" id="GO:0031683">
    <property type="term" value="F:G-protein beta/gamma-subunit complex binding"/>
    <property type="evidence" value="ECO:0007669"/>
    <property type="project" value="InterPro"/>
</dbReference>
<reference evidence="8 9" key="1">
    <citation type="submission" date="2014-04" db="EMBL/GenBank/DDBJ databases">
        <authorList>
            <consortium name="DOE Joint Genome Institute"/>
            <person name="Kuo A."/>
            <person name="Girlanda M."/>
            <person name="Perotto S."/>
            <person name="Kohler A."/>
            <person name="Nagy L.G."/>
            <person name="Floudas D."/>
            <person name="Copeland A."/>
            <person name="Barry K.W."/>
            <person name="Cichocki N."/>
            <person name="Veneault-Fourrey C."/>
            <person name="LaButti K."/>
            <person name="Lindquist E.A."/>
            <person name="Lipzen A."/>
            <person name="Lundell T."/>
            <person name="Morin E."/>
            <person name="Murat C."/>
            <person name="Sun H."/>
            <person name="Tunlid A."/>
            <person name="Henrissat B."/>
            <person name="Grigoriev I.V."/>
            <person name="Hibbett D.S."/>
            <person name="Martin F."/>
            <person name="Nordberg H.P."/>
            <person name="Cantor M.N."/>
            <person name="Hua S.X."/>
        </authorList>
    </citation>
    <scope>NUCLEOTIDE SEQUENCE [LARGE SCALE GENOMIC DNA]</scope>
    <source>
        <strain evidence="8 9">MUT 4182</strain>
    </source>
</reference>
<sequence>MAPSRSSRDDDDPLWLAIKPPPDESPEQAAIRKKREAEAKIISDKIDEQIRQETALLKKKKVIRLLLLGQSESGKSTTLKQFQILHSPNAFQNERLSWRLVIQLNLVKSIRRILEAVIHAQPSLDSPMTERSIVPSDDRWDTSASGIAYPRMSVDSFQSTLTGSTRDTNDFTEFKMRLMPLLRAEEILTTKLASPDSLYYRGDALGGREGYNHLSWTNSTSNGKEMYVRSGDMWKLKTGVVSDVDPEIDEATNLISQAREEMMRLWGSPAVRSILEREKINLSESSGFFLDDMDRITQRDYVPNNRDILNARLKTVGVVEHSFQINTGGDKAVDWRIYDVGGSRSQRATWAPFFDNVQAIIFLAPVSVFDQVLAEDPSVNRLEDSLLLWRELCKNLILCKVPLVLFLNKCDLLRRKLQSGTRLSKYMISYGDRPNDYDSILKYFKNKFDAIRKQYSKEADREFYVFHTSVTDTHQTGSIITSGASPACHSFCDSLTRTFPNIALALVSLVVSRSLDHVELSKILTPFPRCPARYDLEGQSSNLESHMNFLFQSELCFNLIRIFPYPFVLEDFCVLLFCSIPYWHTRIPCSVALPYSPFAPMASRATCINYLTQPLPHNIQNCSHMHDR</sequence>
<evidence type="ECO:0000256" key="4">
    <source>
        <dbReference type="ARBA" id="ARBA00023224"/>
    </source>
</evidence>
<dbReference type="PANTHER" id="PTHR10218">
    <property type="entry name" value="GTP-BINDING PROTEIN ALPHA SUBUNIT"/>
    <property type="match status" value="1"/>
</dbReference>
<dbReference type="GO" id="GO:0005525">
    <property type="term" value="F:GTP binding"/>
    <property type="evidence" value="ECO:0007669"/>
    <property type="project" value="UniProtKB-KW"/>
</dbReference>
<evidence type="ECO:0008006" key="10">
    <source>
        <dbReference type="Google" id="ProtNLM"/>
    </source>
</evidence>
<evidence type="ECO:0000256" key="7">
    <source>
        <dbReference type="SAM" id="MobiDB-lite"/>
    </source>
</evidence>
<dbReference type="GO" id="GO:0007188">
    <property type="term" value="P:adenylate cyclase-modulating G protein-coupled receptor signaling pathway"/>
    <property type="evidence" value="ECO:0007669"/>
    <property type="project" value="TreeGrafter"/>
</dbReference>
<dbReference type="SUPFAM" id="SSF47895">
    <property type="entry name" value="Transducin (alpha subunit), insertion domain"/>
    <property type="match status" value="1"/>
</dbReference>
<dbReference type="GO" id="GO:0046872">
    <property type="term" value="F:metal ion binding"/>
    <property type="evidence" value="ECO:0007669"/>
    <property type="project" value="UniProtKB-KW"/>
</dbReference>
<dbReference type="AlphaFoldDB" id="A0A0C3QJ87"/>
<dbReference type="InterPro" id="IPR001019">
    <property type="entry name" value="Gprotein_alpha_su"/>
</dbReference>
<dbReference type="GO" id="GO:0005834">
    <property type="term" value="C:heterotrimeric G-protein complex"/>
    <property type="evidence" value="ECO:0007669"/>
    <property type="project" value="TreeGrafter"/>
</dbReference>
<feature type="region of interest" description="Disordered" evidence="7">
    <location>
        <begin position="1"/>
        <end position="29"/>
    </location>
</feature>
<keyword evidence="4" id="KW-0807">Transducer</keyword>
<dbReference type="Gene3D" id="1.10.400.10">
    <property type="entry name" value="GI Alpha 1, domain 2-like"/>
    <property type="match status" value="1"/>
</dbReference>
<dbReference type="FunFam" id="3.40.50.300:FF:000692">
    <property type="entry name" value="Guanine nucleotide-binding protein subunit alpha"/>
    <property type="match status" value="1"/>
</dbReference>
<dbReference type="Gene3D" id="3.40.50.300">
    <property type="entry name" value="P-loop containing nucleotide triphosphate hydrolases"/>
    <property type="match status" value="2"/>
</dbReference>
<feature type="binding site" evidence="5">
    <location>
        <begin position="309"/>
        <end position="315"/>
    </location>
    <ligand>
        <name>GTP</name>
        <dbReference type="ChEBI" id="CHEBI:37565"/>
    </ligand>
</feature>
<dbReference type="EMBL" id="KN822956">
    <property type="protein sequence ID" value="KIO32300.1"/>
    <property type="molecule type" value="Genomic_DNA"/>
</dbReference>
<dbReference type="GO" id="GO:0001664">
    <property type="term" value="F:G protein-coupled receptor binding"/>
    <property type="evidence" value="ECO:0007669"/>
    <property type="project" value="TreeGrafter"/>
</dbReference>
<feature type="binding site" evidence="6">
    <location>
        <position position="315"/>
    </location>
    <ligand>
        <name>Mg(2+)</name>
        <dbReference type="ChEBI" id="CHEBI:18420"/>
    </ligand>
</feature>
<evidence type="ECO:0000313" key="8">
    <source>
        <dbReference type="EMBL" id="KIO32300.1"/>
    </source>
</evidence>